<proteinExistence type="predicted"/>
<reference evidence="1 2" key="1">
    <citation type="submission" date="2020-02" db="EMBL/GenBank/DDBJ databases">
        <title>Bacillus aquiflavi sp. nov., isolated from yellow water of strong flavor Chinese baijiu in Yibin region of China.</title>
        <authorList>
            <person name="Xie J."/>
        </authorList>
    </citation>
    <scope>NUCLEOTIDE SEQUENCE [LARGE SCALE GENOMIC DNA]</scope>
    <source>
        <strain evidence="1 2">SA4</strain>
    </source>
</reference>
<comment type="caution">
    <text evidence="1">The sequence shown here is derived from an EMBL/GenBank/DDBJ whole genome shotgun (WGS) entry which is preliminary data.</text>
</comment>
<name>A0A6M0Q8Z6_9BACI</name>
<sequence length="368" mass="43198">MVPSHPLGLMTKVYRDVFPIVHRELDYWRRRAEEIPNQELRTQALASIGSKAFHCEGGSILALLSIQNLERCIKFIVAYQTISDYLDNLCDRSTSLDPLDFEALHESMPNALTVGHEHRHDYYRYRTDQDDGSYLKDLVLTCQQVLSEVPHYSLIKTVLVELANYYCALQVHKHVVTEERVPRLEHWFSEHKSRLPDMEWYEFSACTGSTLGIFCLVAYGFQKELAQEDVQKIRSGYFPYVQGLHILLDYLIDQEEDLEGGDLNFCFYYPDKPSMLKRLAHFLQEADRNIEGIPHESFHRFINRGLLGVYLSDEKVHVQKDVRKMAKQLIKQGGFISYFFYVNGRVYRRWKLITDRRKKLSIERQANM</sequence>
<protein>
    <submittedName>
        <fullName evidence="1">Tetraprenyl-beta-curcumene synthase family protein</fullName>
    </submittedName>
</protein>
<gene>
    <name evidence="1" type="ORF">G4D63_09535</name>
</gene>
<accession>A0A6M0Q8Z6</accession>
<dbReference type="EMBL" id="JAAIWM010000002">
    <property type="protein sequence ID" value="NEY71990.1"/>
    <property type="molecule type" value="Genomic_DNA"/>
</dbReference>
<dbReference type="Proteomes" id="UP000481043">
    <property type="component" value="Unassembled WGS sequence"/>
</dbReference>
<evidence type="ECO:0000313" key="1">
    <source>
        <dbReference type="EMBL" id="NEY71990.1"/>
    </source>
</evidence>
<evidence type="ECO:0000313" key="2">
    <source>
        <dbReference type="Proteomes" id="UP000481043"/>
    </source>
</evidence>
<dbReference type="InterPro" id="IPR019712">
    <property type="entry name" value="YtpB-like"/>
</dbReference>
<dbReference type="Pfam" id="PF10776">
    <property type="entry name" value="DUF2600"/>
    <property type="match status" value="1"/>
</dbReference>
<keyword evidence="2" id="KW-1185">Reference proteome</keyword>
<organism evidence="1 2">
    <name type="scientific">Bacillus mesophilus</name>
    <dbReference type="NCBI Taxonomy" id="1808955"/>
    <lineage>
        <taxon>Bacteria</taxon>
        <taxon>Bacillati</taxon>
        <taxon>Bacillota</taxon>
        <taxon>Bacilli</taxon>
        <taxon>Bacillales</taxon>
        <taxon>Bacillaceae</taxon>
        <taxon>Bacillus</taxon>
    </lineage>
</organism>
<dbReference type="RefSeq" id="WP_163179399.1">
    <property type="nucleotide sequence ID" value="NZ_JAAIWM010000002.1"/>
</dbReference>
<dbReference type="AlphaFoldDB" id="A0A6M0Q8Z6"/>